<gene>
    <name evidence="1" type="ORF">V6N12_045443</name>
</gene>
<dbReference type="EMBL" id="JBBPBM010000003">
    <property type="protein sequence ID" value="KAK8593361.1"/>
    <property type="molecule type" value="Genomic_DNA"/>
</dbReference>
<dbReference type="Proteomes" id="UP001472677">
    <property type="component" value="Unassembled WGS sequence"/>
</dbReference>
<comment type="caution">
    <text evidence="1">The sequence shown here is derived from an EMBL/GenBank/DDBJ whole genome shotgun (WGS) entry which is preliminary data.</text>
</comment>
<name>A0ABR2G2S8_9ROSI</name>
<organism evidence="1 2">
    <name type="scientific">Hibiscus sabdariffa</name>
    <name type="common">roselle</name>
    <dbReference type="NCBI Taxonomy" id="183260"/>
    <lineage>
        <taxon>Eukaryota</taxon>
        <taxon>Viridiplantae</taxon>
        <taxon>Streptophyta</taxon>
        <taxon>Embryophyta</taxon>
        <taxon>Tracheophyta</taxon>
        <taxon>Spermatophyta</taxon>
        <taxon>Magnoliopsida</taxon>
        <taxon>eudicotyledons</taxon>
        <taxon>Gunneridae</taxon>
        <taxon>Pentapetalae</taxon>
        <taxon>rosids</taxon>
        <taxon>malvids</taxon>
        <taxon>Malvales</taxon>
        <taxon>Malvaceae</taxon>
        <taxon>Malvoideae</taxon>
        <taxon>Hibiscus</taxon>
    </lineage>
</organism>
<sequence length="124" mass="13224">MPEVVVLRVLHGVGNHVAVLIVELDATTMGDSRVRGGSSVGYGGWFGKENINKGLQIHKNWELRALGKAVLTDWVDPNNVNEAVEMIEDDPSDTSIQEPPDDLVVLGSSMDAILSMGGGVLSSQ</sequence>
<keyword evidence="2" id="KW-1185">Reference proteome</keyword>
<evidence type="ECO:0000313" key="2">
    <source>
        <dbReference type="Proteomes" id="UP001472677"/>
    </source>
</evidence>
<evidence type="ECO:0000313" key="1">
    <source>
        <dbReference type="EMBL" id="KAK8593361.1"/>
    </source>
</evidence>
<protein>
    <submittedName>
        <fullName evidence="1">Uncharacterized protein</fullName>
    </submittedName>
</protein>
<reference evidence="1 2" key="1">
    <citation type="journal article" date="2024" name="G3 (Bethesda)">
        <title>Genome assembly of Hibiscus sabdariffa L. provides insights into metabolisms of medicinal natural products.</title>
        <authorList>
            <person name="Kim T."/>
        </authorList>
    </citation>
    <scope>NUCLEOTIDE SEQUENCE [LARGE SCALE GENOMIC DNA]</scope>
    <source>
        <strain evidence="1">TK-2024</strain>
        <tissue evidence="1">Old leaves</tissue>
    </source>
</reference>
<proteinExistence type="predicted"/>
<accession>A0ABR2G2S8</accession>